<name>A0A6A5ZGM3_9PLEO</name>
<dbReference type="GO" id="GO:0005634">
    <property type="term" value="C:nucleus"/>
    <property type="evidence" value="ECO:0007669"/>
    <property type="project" value="InterPro"/>
</dbReference>
<organism evidence="2 3">
    <name type="scientific">Lophiotrema nucula</name>
    <dbReference type="NCBI Taxonomy" id="690887"/>
    <lineage>
        <taxon>Eukaryota</taxon>
        <taxon>Fungi</taxon>
        <taxon>Dikarya</taxon>
        <taxon>Ascomycota</taxon>
        <taxon>Pezizomycotina</taxon>
        <taxon>Dothideomycetes</taxon>
        <taxon>Pleosporomycetidae</taxon>
        <taxon>Pleosporales</taxon>
        <taxon>Lophiotremataceae</taxon>
        <taxon>Lophiotrema</taxon>
    </lineage>
</organism>
<feature type="compositionally biased region" description="Basic residues" evidence="1">
    <location>
        <begin position="735"/>
        <end position="753"/>
    </location>
</feature>
<reference evidence="2" key="1">
    <citation type="journal article" date="2020" name="Stud. Mycol.">
        <title>101 Dothideomycetes genomes: a test case for predicting lifestyles and emergence of pathogens.</title>
        <authorList>
            <person name="Haridas S."/>
            <person name="Albert R."/>
            <person name="Binder M."/>
            <person name="Bloem J."/>
            <person name="Labutti K."/>
            <person name="Salamov A."/>
            <person name="Andreopoulos B."/>
            <person name="Baker S."/>
            <person name="Barry K."/>
            <person name="Bills G."/>
            <person name="Bluhm B."/>
            <person name="Cannon C."/>
            <person name="Castanera R."/>
            <person name="Culley D."/>
            <person name="Daum C."/>
            <person name="Ezra D."/>
            <person name="Gonzalez J."/>
            <person name="Henrissat B."/>
            <person name="Kuo A."/>
            <person name="Liang C."/>
            <person name="Lipzen A."/>
            <person name="Lutzoni F."/>
            <person name="Magnuson J."/>
            <person name="Mondo S."/>
            <person name="Nolan M."/>
            <person name="Ohm R."/>
            <person name="Pangilinan J."/>
            <person name="Park H.-J."/>
            <person name="Ramirez L."/>
            <person name="Alfaro M."/>
            <person name="Sun H."/>
            <person name="Tritt A."/>
            <person name="Yoshinaga Y."/>
            <person name="Zwiers L.-H."/>
            <person name="Turgeon B."/>
            <person name="Goodwin S."/>
            <person name="Spatafora J."/>
            <person name="Crous P."/>
            <person name="Grigoriev I."/>
        </authorList>
    </citation>
    <scope>NUCLEOTIDE SEQUENCE</scope>
    <source>
        <strain evidence="2">CBS 627.86</strain>
    </source>
</reference>
<feature type="region of interest" description="Disordered" evidence="1">
    <location>
        <begin position="125"/>
        <end position="150"/>
    </location>
</feature>
<dbReference type="Gene3D" id="1.10.20.10">
    <property type="entry name" value="Histone, subunit A"/>
    <property type="match status" value="1"/>
</dbReference>
<feature type="compositionally biased region" description="Basic and acidic residues" evidence="1">
    <location>
        <begin position="130"/>
        <end position="150"/>
    </location>
</feature>
<feature type="compositionally biased region" description="Polar residues" evidence="1">
    <location>
        <begin position="696"/>
        <end position="715"/>
    </location>
</feature>
<dbReference type="GO" id="GO:0042393">
    <property type="term" value="F:histone binding"/>
    <property type="evidence" value="ECO:0007669"/>
    <property type="project" value="InterPro"/>
</dbReference>
<dbReference type="AlphaFoldDB" id="A0A6A5ZGM3"/>
<keyword evidence="3" id="KW-1185">Reference proteome</keyword>
<dbReference type="Proteomes" id="UP000799770">
    <property type="component" value="Unassembled WGS sequence"/>
</dbReference>
<feature type="region of interest" description="Disordered" evidence="1">
    <location>
        <begin position="1"/>
        <end position="20"/>
    </location>
</feature>
<accession>A0A6A5ZGM3</accession>
<dbReference type="OrthoDB" id="2420608at2759"/>
<dbReference type="GO" id="GO:0046982">
    <property type="term" value="F:protein heterodimerization activity"/>
    <property type="evidence" value="ECO:0007669"/>
    <property type="project" value="InterPro"/>
</dbReference>
<feature type="compositionally biased region" description="Low complexity" evidence="1">
    <location>
        <begin position="649"/>
        <end position="665"/>
    </location>
</feature>
<proteinExistence type="predicted"/>
<dbReference type="Pfam" id="PF10384">
    <property type="entry name" value="Scm3"/>
    <property type="match status" value="1"/>
</dbReference>
<gene>
    <name evidence="2" type="ORF">BDV96DRAFT_643627</name>
</gene>
<feature type="compositionally biased region" description="Basic residues" evidence="1">
    <location>
        <begin position="597"/>
        <end position="615"/>
    </location>
</feature>
<feature type="compositionally biased region" description="Acidic residues" evidence="1">
    <location>
        <begin position="508"/>
        <end position="524"/>
    </location>
</feature>
<feature type="compositionally biased region" description="Basic and acidic residues" evidence="1">
    <location>
        <begin position="754"/>
        <end position="764"/>
    </location>
</feature>
<evidence type="ECO:0000313" key="3">
    <source>
        <dbReference type="Proteomes" id="UP000799770"/>
    </source>
</evidence>
<dbReference type="EMBL" id="ML977317">
    <property type="protein sequence ID" value="KAF2118376.1"/>
    <property type="molecule type" value="Genomic_DNA"/>
</dbReference>
<protein>
    <submittedName>
        <fullName evidence="2">Uncharacterized protein</fullName>
    </submittedName>
</protein>
<sequence>MTASAGERMSSPSQAPAMEPLAQRLRLHRSVEVDESNPDYIRKKREGEIALKNSFDAIIAKYEKMPESASDVIDMSTGRVAVDNGHLRSIQKQDPTMQAAQFLGSFLEDNRGINLDDEDDWDELAPAELSKPKRDEKNGSKLVDEDTRGPRDAAIIEEGGQPGVSPAQGPAELVPQTPSAALASIQPSPMPFTVPLPQNPQSLLTPEGQNAFILNLNLAMNQFVTNTMVSVTNIFGNAAGLPMVSAPTPQAVVTPSNPPATEDSIRPGADPKWWFPPLPPRAPRSSLAYSSPIPAGNSERKRRKSFDKPSRSSPSKRRAIQVVSVEIPAEQVDARASDVQCVVEREENVEISLPAVRVAGESRQQKDRNAKYKLSPEEDLYLIEQREIHETPWSTIRQSREKWKSWPVHALMNRYTKRLKIRSQNTAALPDLEADDVPVNQTPEIGPQQPETAAPEDVWQVPRSPQVRPTPRATKVFSSQVPSPRERYEQLLTPTSLESPKVAHESPVTDDEPVVTLDADDDFGALELASASPEIPETQEPEAPDFASSSVPPEDAILPSVESDVHVSVDDVGEDEQTDAVEACTEPSQLQSFAKPAPKRRGPGRPAKPKTKHQLPKLDDPAITSTEDDIDTSTPAQPKQREQQRLRRSSVSRSLILRPTPTPIDDTPDELEQSLQPPTPEIKQEETTPPPFFTALLSTPKSAPQLPLQNSSTARATPRSDRQKRLYNNSVKAMWAKRGKTPARKMQSLKKAKSMQDVRSRLVDDWSEDDLA</sequence>
<evidence type="ECO:0000313" key="2">
    <source>
        <dbReference type="EMBL" id="KAF2118376.1"/>
    </source>
</evidence>
<feature type="region of interest" description="Disordered" evidence="1">
    <location>
        <begin position="437"/>
        <end position="772"/>
    </location>
</feature>
<feature type="region of interest" description="Disordered" evidence="1">
    <location>
        <begin position="250"/>
        <end position="319"/>
    </location>
</feature>
<evidence type="ECO:0000256" key="1">
    <source>
        <dbReference type="SAM" id="MobiDB-lite"/>
    </source>
</evidence>
<dbReference type="InterPro" id="IPR009072">
    <property type="entry name" value="Histone-fold"/>
</dbReference>
<dbReference type="InterPro" id="IPR018465">
    <property type="entry name" value="Scm3/HJURP"/>
</dbReference>